<evidence type="ECO:0000313" key="1">
    <source>
        <dbReference type="EMBL" id="CAB4125109.1"/>
    </source>
</evidence>
<proteinExistence type="predicted"/>
<reference evidence="1" key="1">
    <citation type="submission" date="2020-04" db="EMBL/GenBank/DDBJ databases">
        <authorList>
            <person name="Chiriac C."/>
            <person name="Salcher M."/>
            <person name="Ghai R."/>
            <person name="Kavagutti S V."/>
        </authorList>
    </citation>
    <scope>NUCLEOTIDE SEQUENCE</scope>
</reference>
<accession>A0A6J5KYT4</accession>
<name>A0A6J5KYT4_9CAUD</name>
<protein>
    <submittedName>
        <fullName evidence="1">Uncharacterized protein</fullName>
    </submittedName>
</protein>
<dbReference type="EMBL" id="LR796188">
    <property type="protein sequence ID" value="CAB4125109.1"/>
    <property type="molecule type" value="Genomic_DNA"/>
</dbReference>
<sequence length="194" mass="21408">MDNFDLKKFLVENKLTANSRLEEVDNGEAAFDAEFIKAANDIANAIGSELKSKDQKQLDEAIVTSTIALILTTNTVVGFISKYSAKLFKLLNWHKGEDIAEKIHHWAHDNEKIFQAPIKRVLSFFIKDPKTLDLLTKSVYAIVVGSMAAGYGAHAVESLSHAEWFQGALTALKTVAKGEEAILNAYPGIRTLMV</sequence>
<organism evidence="1">
    <name type="scientific">uncultured Caudovirales phage</name>
    <dbReference type="NCBI Taxonomy" id="2100421"/>
    <lineage>
        <taxon>Viruses</taxon>
        <taxon>Duplodnaviria</taxon>
        <taxon>Heunggongvirae</taxon>
        <taxon>Uroviricota</taxon>
        <taxon>Caudoviricetes</taxon>
        <taxon>Peduoviridae</taxon>
        <taxon>Maltschvirus</taxon>
        <taxon>Maltschvirus maltsch</taxon>
    </lineage>
</organism>
<gene>
    <name evidence="1" type="ORF">UFOVP54_62</name>
</gene>